<evidence type="ECO:0000313" key="8">
    <source>
        <dbReference type="Proteomes" id="UP001519342"/>
    </source>
</evidence>
<sequence length="274" mass="29789">MKKIISIIMIALLVFSLVGCSLGNTATASKDVSTIEKIQKNGKLVIGTAPGYIPFEMKDVNGNFVGYDIDIANAMGASLGVPVEFKQYEFSGLIPALQTGDIDMILGAMTIRGDRALAVSFSNPYYATGQVLMIPTSDTTTKSWQDLDVAGKKIAVGQGTTGALLAKQLYKNAEVVDYADFPTAGMALNQGKADGVIYDEPPIRQYEIMYSDKIKGIYDLISAENLGIPVKLNDLETVQWVNSFLEGYKNGPADLQSIDKWFHSTDWMSTIENK</sequence>
<dbReference type="PROSITE" id="PS01039">
    <property type="entry name" value="SBP_BACTERIAL_3"/>
    <property type="match status" value="1"/>
</dbReference>
<gene>
    <name evidence="7" type="ORF">J2Z76_000085</name>
</gene>
<dbReference type="SMART" id="SM00062">
    <property type="entry name" value="PBPb"/>
    <property type="match status" value="1"/>
</dbReference>
<protein>
    <submittedName>
        <fullName evidence="7">Polar amino acid transport system substrate-binding protein</fullName>
    </submittedName>
</protein>
<feature type="domain" description="Solute-binding protein family 3/N-terminal" evidence="6">
    <location>
        <begin position="43"/>
        <end position="264"/>
    </location>
</feature>
<comment type="subcellular location">
    <subcellularLocation>
        <location evidence="1">Cell envelope</location>
    </subcellularLocation>
</comment>
<keyword evidence="3 5" id="KW-0732">Signal</keyword>
<proteinExistence type="inferred from homology"/>
<dbReference type="Proteomes" id="UP001519342">
    <property type="component" value="Unassembled WGS sequence"/>
</dbReference>
<evidence type="ECO:0000313" key="7">
    <source>
        <dbReference type="EMBL" id="MBP1924232.1"/>
    </source>
</evidence>
<dbReference type="RefSeq" id="WP_209510013.1">
    <property type="nucleotide sequence ID" value="NZ_JAGGKS010000001.1"/>
</dbReference>
<name>A0ABS4G967_9FIRM</name>
<dbReference type="PANTHER" id="PTHR35936">
    <property type="entry name" value="MEMBRANE-BOUND LYTIC MUREIN TRANSGLYCOSYLASE F"/>
    <property type="match status" value="1"/>
</dbReference>
<evidence type="ECO:0000256" key="1">
    <source>
        <dbReference type="ARBA" id="ARBA00004196"/>
    </source>
</evidence>
<feature type="chain" id="PRO_5047290553" evidence="5">
    <location>
        <begin position="27"/>
        <end position="274"/>
    </location>
</feature>
<dbReference type="PANTHER" id="PTHR35936:SF17">
    <property type="entry name" value="ARGININE-BINDING EXTRACELLULAR PROTEIN ARTP"/>
    <property type="match status" value="1"/>
</dbReference>
<organism evidence="7 8">
    <name type="scientific">Sedimentibacter acidaminivorans</name>
    <dbReference type="NCBI Taxonomy" id="913099"/>
    <lineage>
        <taxon>Bacteria</taxon>
        <taxon>Bacillati</taxon>
        <taxon>Bacillota</taxon>
        <taxon>Tissierellia</taxon>
        <taxon>Sedimentibacter</taxon>
    </lineage>
</organism>
<comment type="caution">
    <text evidence="7">The sequence shown here is derived from an EMBL/GenBank/DDBJ whole genome shotgun (WGS) entry which is preliminary data.</text>
</comment>
<evidence type="ECO:0000256" key="4">
    <source>
        <dbReference type="RuleBase" id="RU003744"/>
    </source>
</evidence>
<keyword evidence="8" id="KW-1185">Reference proteome</keyword>
<dbReference type="InterPro" id="IPR018313">
    <property type="entry name" value="SBP_3_CS"/>
</dbReference>
<dbReference type="InterPro" id="IPR001638">
    <property type="entry name" value="Solute-binding_3/MltF_N"/>
</dbReference>
<dbReference type="Pfam" id="PF00497">
    <property type="entry name" value="SBP_bac_3"/>
    <property type="match status" value="1"/>
</dbReference>
<evidence type="ECO:0000259" key="6">
    <source>
        <dbReference type="SMART" id="SM00062"/>
    </source>
</evidence>
<dbReference type="EMBL" id="JAGGKS010000001">
    <property type="protein sequence ID" value="MBP1924232.1"/>
    <property type="molecule type" value="Genomic_DNA"/>
</dbReference>
<accession>A0ABS4G967</accession>
<dbReference type="Gene3D" id="3.40.190.10">
    <property type="entry name" value="Periplasmic binding protein-like II"/>
    <property type="match status" value="2"/>
</dbReference>
<evidence type="ECO:0000256" key="5">
    <source>
        <dbReference type="SAM" id="SignalP"/>
    </source>
</evidence>
<feature type="signal peptide" evidence="5">
    <location>
        <begin position="1"/>
        <end position="26"/>
    </location>
</feature>
<evidence type="ECO:0000256" key="2">
    <source>
        <dbReference type="ARBA" id="ARBA00010333"/>
    </source>
</evidence>
<evidence type="ECO:0000256" key="3">
    <source>
        <dbReference type="ARBA" id="ARBA00022729"/>
    </source>
</evidence>
<comment type="similarity">
    <text evidence="2 4">Belongs to the bacterial solute-binding protein 3 family.</text>
</comment>
<dbReference type="SUPFAM" id="SSF53850">
    <property type="entry name" value="Periplasmic binding protein-like II"/>
    <property type="match status" value="1"/>
</dbReference>
<dbReference type="PROSITE" id="PS51257">
    <property type="entry name" value="PROKAR_LIPOPROTEIN"/>
    <property type="match status" value="1"/>
</dbReference>
<reference evidence="7 8" key="1">
    <citation type="submission" date="2021-03" db="EMBL/GenBank/DDBJ databases">
        <title>Genomic Encyclopedia of Type Strains, Phase IV (KMG-IV): sequencing the most valuable type-strain genomes for metagenomic binning, comparative biology and taxonomic classification.</title>
        <authorList>
            <person name="Goeker M."/>
        </authorList>
    </citation>
    <scope>NUCLEOTIDE SEQUENCE [LARGE SCALE GENOMIC DNA]</scope>
    <source>
        <strain evidence="7 8">DSM 24004</strain>
    </source>
</reference>